<dbReference type="Pfam" id="PF08208">
    <property type="entry name" value="RNA_polI_A34"/>
    <property type="match status" value="1"/>
</dbReference>
<proteinExistence type="predicted"/>
<dbReference type="Proteomes" id="UP001476247">
    <property type="component" value="Unassembled WGS sequence"/>
</dbReference>
<accession>A0ABP9XN49</accession>
<reference evidence="2 3" key="1">
    <citation type="submission" date="2024-04" db="EMBL/GenBank/DDBJ databases">
        <title>genome sequences of Mucor flavus KT1a and Helicostylum pulchrum KT1b strains isolation_sourced from the surface of a dry-aged beef.</title>
        <authorList>
            <person name="Toyotome T."/>
            <person name="Hosono M."/>
            <person name="Torimaru M."/>
            <person name="Fukuda K."/>
            <person name="Mikami N."/>
        </authorList>
    </citation>
    <scope>NUCLEOTIDE SEQUENCE [LARGE SCALE GENOMIC DNA]</scope>
    <source>
        <strain evidence="2 3">KT1b</strain>
    </source>
</reference>
<keyword evidence="3" id="KW-1185">Reference proteome</keyword>
<evidence type="ECO:0000256" key="1">
    <source>
        <dbReference type="SAM" id="MobiDB-lite"/>
    </source>
</evidence>
<protein>
    <submittedName>
        <fullName evidence="2">Uncharacterized protein</fullName>
    </submittedName>
</protein>
<name>A0ABP9XN49_9FUNG</name>
<feature type="compositionally biased region" description="Basic residues" evidence="1">
    <location>
        <begin position="203"/>
        <end position="225"/>
    </location>
</feature>
<dbReference type="Gene3D" id="6.20.250.70">
    <property type="match status" value="1"/>
</dbReference>
<comment type="caution">
    <text evidence="2">The sequence shown here is derived from an EMBL/GenBank/DDBJ whole genome shotgun (WGS) entry which is preliminary data.</text>
</comment>
<gene>
    <name evidence="2" type="ORF">HPULCUR_001579</name>
</gene>
<dbReference type="InterPro" id="IPR013240">
    <property type="entry name" value="DNA-dir_RNA_pol1_su_RPA34"/>
</dbReference>
<dbReference type="InterPro" id="IPR053263">
    <property type="entry name" value="Euk_RPA34_RNAP_subunit"/>
</dbReference>
<dbReference type="PANTHER" id="PTHR28155:SF1">
    <property type="entry name" value="DNA-DIRECTED RNA POLYMERASE I SUBUNIT RPA34.5-DOMAIN-CONTAINING PROTEIN"/>
    <property type="match status" value="1"/>
</dbReference>
<evidence type="ECO:0000313" key="3">
    <source>
        <dbReference type="Proteomes" id="UP001476247"/>
    </source>
</evidence>
<feature type="compositionally biased region" description="Basic and acidic residues" evidence="1">
    <location>
        <begin position="186"/>
        <end position="195"/>
    </location>
</feature>
<dbReference type="PANTHER" id="PTHR28155">
    <property type="entry name" value="ACR243WP"/>
    <property type="match status" value="1"/>
</dbReference>
<organism evidence="2 3">
    <name type="scientific">Helicostylum pulchrum</name>
    <dbReference type="NCBI Taxonomy" id="562976"/>
    <lineage>
        <taxon>Eukaryota</taxon>
        <taxon>Fungi</taxon>
        <taxon>Fungi incertae sedis</taxon>
        <taxon>Mucoromycota</taxon>
        <taxon>Mucoromycotina</taxon>
        <taxon>Mucoromycetes</taxon>
        <taxon>Mucorales</taxon>
        <taxon>Mucorineae</taxon>
        <taxon>Mucoraceae</taxon>
        <taxon>Helicostylum</taxon>
    </lineage>
</organism>
<feature type="region of interest" description="Disordered" evidence="1">
    <location>
        <begin position="178"/>
        <end position="225"/>
    </location>
</feature>
<evidence type="ECO:0000313" key="2">
    <source>
        <dbReference type="EMBL" id="GAA5796209.1"/>
    </source>
</evidence>
<dbReference type="EMBL" id="BAABUJ010000005">
    <property type="protein sequence ID" value="GAA5796209.1"/>
    <property type="molecule type" value="Genomic_DNA"/>
</dbReference>
<sequence length="225" mass="25877">MSSTVPTGFKATLSKYASPFDKEVVIDDDKELWLIRIPDNLSEEDLVNMKIKVPAQKASKKALAKYEKDSERYALYKVPTEEDTEDGEPVDLGISGHEMVAFDCLVPSREDNGKLVFAPKKFDQYLILNQVVDIPDSTAYAQSVLDTPVYRRDQPKGLKMRFMPYGYYSGQVTKDVEMVQEEPIEEEPKRKRVSEDDNETEKKKAKKEKKEKKEKKDKKVKKEKA</sequence>